<dbReference type="AlphaFoldDB" id="A0A8H4EVB7"/>
<gene>
    <name evidence="3" type="ORF">F8M41_007016</name>
</gene>
<evidence type="ECO:0000256" key="2">
    <source>
        <dbReference type="SAM" id="MobiDB-lite"/>
    </source>
</evidence>
<feature type="region of interest" description="Disordered" evidence="2">
    <location>
        <begin position="1"/>
        <end position="23"/>
    </location>
</feature>
<dbReference type="EMBL" id="WTPW01000018">
    <property type="protein sequence ID" value="KAF0559044.1"/>
    <property type="molecule type" value="Genomic_DNA"/>
</dbReference>
<feature type="region of interest" description="Disordered" evidence="2">
    <location>
        <begin position="609"/>
        <end position="629"/>
    </location>
</feature>
<reference evidence="3 4" key="1">
    <citation type="journal article" date="2019" name="Environ. Microbiol.">
        <title>At the nexus of three kingdoms: the genome of the mycorrhizal fungus Gigaspora margarita provides insights into plant, endobacterial and fungal interactions.</title>
        <authorList>
            <person name="Venice F."/>
            <person name="Ghignone S."/>
            <person name="Salvioli di Fossalunga A."/>
            <person name="Amselem J."/>
            <person name="Novero M."/>
            <person name="Xianan X."/>
            <person name="Sedzielewska Toro K."/>
            <person name="Morin E."/>
            <person name="Lipzen A."/>
            <person name="Grigoriev I.V."/>
            <person name="Henrissat B."/>
            <person name="Martin F.M."/>
            <person name="Bonfante P."/>
        </authorList>
    </citation>
    <scope>NUCLEOTIDE SEQUENCE [LARGE SCALE GENOMIC DNA]</scope>
    <source>
        <strain evidence="3 4">BEG34</strain>
    </source>
</reference>
<keyword evidence="1" id="KW-0175">Coiled coil</keyword>
<name>A0A8H4EVB7_GIGMA</name>
<protein>
    <submittedName>
        <fullName evidence="3">Uncharacterized protein</fullName>
    </submittedName>
</protein>
<comment type="caution">
    <text evidence="3">The sequence shown here is derived from an EMBL/GenBank/DDBJ whole genome shotgun (WGS) entry which is preliminary data.</text>
</comment>
<proteinExistence type="predicted"/>
<dbReference type="Proteomes" id="UP000439903">
    <property type="component" value="Unassembled WGS sequence"/>
</dbReference>
<feature type="compositionally biased region" description="Polar residues" evidence="2">
    <location>
        <begin position="1"/>
        <end position="10"/>
    </location>
</feature>
<feature type="coiled-coil region" evidence="1">
    <location>
        <begin position="685"/>
        <end position="746"/>
    </location>
</feature>
<accession>A0A8H4EVB7</accession>
<organism evidence="3 4">
    <name type="scientific">Gigaspora margarita</name>
    <dbReference type="NCBI Taxonomy" id="4874"/>
    <lineage>
        <taxon>Eukaryota</taxon>
        <taxon>Fungi</taxon>
        <taxon>Fungi incertae sedis</taxon>
        <taxon>Mucoromycota</taxon>
        <taxon>Glomeromycotina</taxon>
        <taxon>Glomeromycetes</taxon>
        <taxon>Diversisporales</taxon>
        <taxon>Gigasporaceae</taxon>
        <taxon>Gigaspora</taxon>
    </lineage>
</organism>
<evidence type="ECO:0000313" key="4">
    <source>
        <dbReference type="Proteomes" id="UP000439903"/>
    </source>
</evidence>
<evidence type="ECO:0000313" key="3">
    <source>
        <dbReference type="EMBL" id="KAF0559044.1"/>
    </source>
</evidence>
<keyword evidence="4" id="KW-1185">Reference proteome</keyword>
<sequence length="748" mass="87755">MDMDSDTATMRGSDDDCQESDKISYEQAFVQTKKKKNKPNKTKTKFHVSYMNDAHLYDSYHNYDESSSSSMLKNNNLQSIESEDDVEFEPELDKTKSDKKRLGAYRITKNLYVDEICYSILPMEYPITSEKGVAIIFNVEYVEAHTKSQEYADKYIDVIQYDLIKRSNREEVNCYFINTKVKNTCWHCQGIKVCEFFQDRNKGHCNVDIDTDFINVDKSHMRYKDRLEKSCDGIFAYNSKRITCGFLHYINGTLKEGILKKLDCNVKFFRIVPIERKVPYVILVCKGKHSHPPPPPNSINPHMINMAQDLTSTMLPSDAYINLNSDKLLSNNFISAVIGDEVFQEIQYSLSDGNKLRKLIAKVQKSSFGQDLIGLLFNIWSKNLSDYIKQFAIFKNSHIIIICMSEDQVKAWLKLEYFEIVSFSNQFYGNITELTINGYDDNRELIFTCARIFTNITDAESYKQMFLDLFKLTNVTPKFYYLHKEGWKCIRGNLNKVQLEGLGEALRQLNHGSYWDNELKKIYKFCRLDFLKEIKNSNYSEVNQNLMKELLDALPERIREISKLLKYSNEGNIEVWADYYTISKKHLNSKGKSKQTIIENSEFILQETQEEDTQTQVKGKSKQVSHEKLFPPQESSIQIQEENIQIQKKSYFKKRKTKKLFPPQESSIRIQEEKNQIQEKNYFKKRKTEKQVDDLEMNMDIDKSDKIETIETKLINEKLALLEIERKMKKLEIEKLENELKRKKDTGI</sequence>
<dbReference type="OrthoDB" id="10262093at2759"/>
<evidence type="ECO:0000256" key="1">
    <source>
        <dbReference type="SAM" id="Coils"/>
    </source>
</evidence>